<dbReference type="Gene3D" id="3.40.50.1110">
    <property type="entry name" value="SGNH hydrolase"/>
    <property type="match status" value="1"/>
</dbReference>
<comment type="caution">
    <text evidence="2">The sequence shown here is derived from an EMBL/GenBank/DDBJ whole genome shotgun (WGS) entry which is preliminary data.</text>
</comment>
<evidence type="ECO:0000313" key="4">
    <source>
        <dbReference type="Proteomes" id="UP000249203"/>
    </source>
</evidence>
<dbReference type="AlphaFoldDB" id="A0A327X464"/>
<proteinExistence type="predicted"/>
<evidence type="ECO:0000313" key="3">
    <source>
        <dbReference type="EMBL" id="RUO28591.1"/>
    </source>
</evidence>
<dbReference type="Proteomes" id="UP000249203">
    <property type="component" value="Unassembled WGS sequence"/>
</dbReference>
<dbReference type="RefSeq" id="WP_111568246.1">
    <property type="nucleotide sequence ID" value="NZ_PIPK01000001.1"/>
</dbReference>
<reference evidence="2 4" key="2">
    <citation type="submission" date="2018-06" db="EMBL/GenBank/DDBJ databases">
        <title>Genomic Encyclopedia of Type Strains, Phase III (KMG-III): the genomes of soil and plant-associated and newly described type strains.</title>
        <authorList>
            <person name="Whitman W."/>
        </authorList>
    </citation>
    <scope>NUCLEOTIDE SEQUENCE [LARGE SCALE GENOMIC DNA]</scope>
    <source>
        <strain evidence="2 4">CGMCC 1.15366</strain>
    </source>
</reference>
<reference evidence="3 5" key="1">
    <citation type="journal article" date="2018" name="Front. Microbiol.">
        <title>Genome-Based Analysis Reveals the Taxonomy and Diversity of the Family Idiomarinaceae.</title>
        <authorList>
            <person name="Liu Y."/>
            <person name="Lai Q."/>
            <person name="Shao Z."/>
        </authorList>
    </citation>
    <scope>NUCLEOTIDE SEQUENCE [LARGE SCALE GENOMIC DNA]</scope>
    <source>
        <strain evidence="3 5">CF12-14</strain>
    </source>
</reference>
<accession>A0A327X464</accession>
<evidence type="ECO:0000259" key="1">
    <source>
        <dbReference type="Pfam" id="PF13472"/>
    </source>
</evidence>
<organism evidence="2 4">
    <name type="scientific">Aliidiomarina maris</name>
    <dbReference type="NCBI Taxonomy" id="531312"/>
    <lineage>
        <taxon>Bacteria</taxon>
        <taxon>Pseudomonadati</taxon>
        <taxon>Pseudomonadota</taxon>
        <taxon>Gammaproteobacteria</taxon>
        <taxon>Alteromonadales</taxon>
        <taxon>Idiomarinaceae</taxon>
        <taxon>Aliidiomarina</taxon>
    </lineage>
</organism>
<dbReference type="InterPro" id="IPR051532">
    <property type="entry name" value="Ester_Hydrolysis_Enzymes"/>
</dbReference>
<dbReference type="PANTHER" id="PTHR30383">
    <property type="entry name" value="THIOESTERASE 1/PROTEASE 1/LYSOPHOSPHOLIPASE L1"/>
    <property type="match status" value="1"/>
</dbReference>
<dbReference type="GO" id="GO:0004622">
    <property type="term" value="F:phosphatidylcholine lysophospholipase activity"/>
    <property type="evidence" value="ECO:0007669"/>
    <property type="project" value="TreeGrafter"/>
</dbReference>
<dbReference type="PROSITE" id="PS01098">
    <property type="entry name" value="LIPASE_GDSL_SER"/>
    <property type="match status" value="1"/>
</dbReference>
<evidence type="ECO:0000313" key="2">
    <source>
        <dbReference type="EMBL" id="RAK01777.1"/>
    </source>
</evidence>
<gene>
    <name evidence="2" type="ORF">B0I24_101407</name>
    <name evidence="3" type="ORF">CWE07_01965</name>
</gene>
<dbReference type="GO" id="GO:0006629">
    <property type="term" value="P:lipid metabolic process"/>
    <property type="evidence" value="ECO:0007669"/>
    <property type="project" value="InterPro"/>
</dbReference>
<dbReference type="SUPFAM" id="SSF52266">
    <property type="entry name" value="SGNH hydrolase"/>
    <property type="match status" value="1"/>
</dbReference>
<dbReference type="InterPro" id="IPR036514">
    <property type="entry name" value="SGNH_hydro_sf"/>
</dbReference>
<dbReference type="EMBL" id="PIPK01000001">
    <property type="protein sequence ID" value="RUO28591.1"/>
    <property type="molecule type" value="Genomic_DNA"/>
</dbReference>
<dbReference type="Proteomes" id="UP000287865">
    <property type="component" value="Unassembled WGS sequence"/>
</dbReference>
<keyword evidence="5" id="KW-1185">Reference proteome</keyword>
<dbReference type="Pfam" id="PF13472">
    <property type="entry name" value="Lipase_GDSL_2"/>
    <property type="match status" value="1"/>
</dbReference>
<name>A0A327X464_9GAMM</name>
<dbReference type="EMBL" id="QLMD01000001">
    <property type="protein sequence ID" value="RAK01777.1"/>
    <property type="molecule type" value="Genomic_DNA"/>
</dbReference>
<feature type="domain" description="SGNH hydrolase-type esterase" evidence="1">
    <location>
        <begin position="29"/>
        <end position="190"/>
    </location>
</feature>
<dbReference type="OrthoDB" id="9786188at2"/>
<dbReference type="InterPro" id="IPR013830">
    <property type="entry name" value="SGNH_hydro"/>
</dbReference>
<evidence type="ECO:0000313" key="5">
    <source>
        <dbReference type="Proteomes" id="UP000287865"/>
    </source>
</evidence>
<dbReference type="CDD" id="cd01822">
    <property type="entry name" value="Lysophospholipase_L1_like"/>
    <property type="match status" value="1"/>
</dbReference>
<dbReference type="PANTHER" id="PTHR30383:SF24">
    <property type="entry name" value="THIOESTERASE 1_PROTEASE 1_LYSOPHOSPHOLIPASE L1"/>
    <property type="match status" value="1"/>
</dbReference>
<protein>
    <submittedName>
        <fullName evidence="2">Acyl-CoA thioesterase-1</fullName>
    </submittedName>
    <submittedName>
        <fullName evidence="3">Arylesterase</fullName>
    </submittedName>
</protein>
<dbReference type="InterPro" id="IPR008265">
    <property type="entry name" value="Lipase_GDSL_AS"/>
</dbReference>
<sequence length="210" mass="23295">MFNKILSNSFLIILLLVIRPASANVSLVVLGDSLSAGYGISQADTWVADIERRWQRTHPEFSIINASISGDTTQGGLNRLRDVVARHQPDAVFIELGGNDGLRGFQIDSIQRNLTQMIEYLHGEGIYVALSQIEIPPNMGRRYTSEFSALFGAVAEQHDVPLVPFFMLEIATQPNLMQSDGIHPNLAAQEKIADMMEPKLREILQHVATL</sequence>